<evidence type="ECO:0000313" key="4">
    <source>
        <dbReference type="Proteomes" id="UP000237381"/>
    </source>
</evidence>
<feature type="region of interest" description="Disordered" evidence="2">
    <location>
        <begin position="16"/>
        <end position="56"/>
    </location>
</feature>
<dbReference type="Gene3D" id="1.10.287.1490">
    <property type="match status" value="1"/>
</dbReference>
<organism evidence="3 4">
    <name type="scientific">Paraburkholderia eburnea</name>
    <dbReference type="NCBI Taxonomy" id="1189126"/>
    <lineage>
        <taxon>Bacteria</taxon>
        <taxon>Pseudomonadati</taxon>
        <taxon>Pseudomonadota</taxon>
        <taxon>Betaproteobacteria</taxon>
        <taxon>Burkholderiales</taxon>
        <taxon>Burkholderiaceae</taxon>
        <taxon>Paraburkholderia</taxon>
    </lineage>
</organism>
<reference evidence="3 4" key="1">
    <citation type="submission" date="2018-01" db="EMBL/GenBank/DDBJ databases">
        <title>Genomic Encyclopedia of Type Strains, Phase III (KMG-III): the genomes of soil and plant-associated and newly described type strains.</title>
        <authorList>
            <person name="Whitman W."/>
        </authorList>
    </citation>
    <scope>NUCLEOTIDE SEQUENCE [LARGE SCALE GENOMIC DNA]</scope>
    <source>
        <strain evidence="3 4">JCM 18070</strain>
    </source>
</reference>
<comment type="caution">
    <text evidence="3">The sequence shown here is derived from an EMBL/GenBank/DDBJ whole genome shotgun (WGS) entry which is preliminary data.</text>
</comment>
<keyword evidence="4" id="KW-1185">Reference proteome</keyword>
<feature type="compositionally biased region" description="Low complexity" evidence="2">
    <location>
        <begin position="25"/>
        <end position="37"/>
    </location>
</feature>
<dbReference type="AlphaFoldDB" id="A0A2S4MJW4"/>
<protein>
    <submittedName>
        <fullName evidence="3">Uncharacterized protein</fullName>
    </submittedName>
</protein>
<sequence>MSLLGKLKDLVIVNEAADQHEQPDRATAAAQPAMPSAEIPATTSGPALSGTPAESADLEKQIDGEIRGNPAFAPFATFIRMSENMKNKVPDEAQRYQAVQAATESTLETLLAAVNSRSDVLKREAANFNSSLVRTTEAEIASLTGQEKQLEQQIAALSAQISTLSARKEELSRQAITHKSNLDKLRIDFDAACEAVDRRYRDYAAKLQNYLGATRNGQ</sequence>
<dbReference type="RefSeq" id="WP_103703574.1">
    <property type="nucleotide sequence ID" value="NZ_PQGA01000002.1"/>
</dbReference>
<feature type="coiled-coil region" evidence="1">
    <location>
        <begin position="133"/>
        <end position="188"/>
    </location>
</feature>
<gene>
    <name evidence="3" type="ORF">B0G62_102685</name>
</gene>
<dbReference type="Proteomes" id="UP000237381">
    <property type="component" value="Unassembled WGS sequence"/>
</dbReference>
<dbReference type="OrthoDB" id="9849224at2"/>
<dbReference type="EMBL" id="PQGA01000002">
    <property type="protein sequence ID" value="POR55074.1"/>
    <property type="molecule type" value="Genomic_DNA"/>
</dbReference>
<name>A0A2S4MJW4_9BURK</name>
<evidence type="ECO:0000313" key="3">
    <source>
        <dbReference type="EMBL" id="POR55074.1"/>
    </source>
</evidence>
<keyword evidence="1" id="KW-0175">Coiled coil</keyword>
<evidence type="ECO:0000256" key="1">
    <source>
        <dbReference type="SAM" id="Coils"/>
    </source>
</evidence>
<proteinExistence type="predicted"/>
<evidence type="ECO:0000256" key="2">
    <source>
        <dbReference type="SAM" id="MobiDB-lite"/>
    </source>
</evidence>
<accession>A0A2S4MJW4</accession>